<dbReference type="Proteomes" id="UP000255024">
    <property type="component" value="Unassembled WGS sequence"/>
</dbReference>
<feature type="transmembrane region" description="Helical" evidence="1">
    <location>
        <begin position="181"/>
        <end position="203"/>
    </location>
</feature>
<feature type="transmembrane region" description="Helical" evidence="1">
    <location>
        <begin position="43"/>
        <end position="61"/>
    </location>
</feature>
<feature type="transmembrane region" description="Helical" evidence="1">
    <location>
        <begin position="151"/>
        <end position="175"/>
    </location>
</feature>
<feature type="transmembrane region" description="Helical" evidence="1">
    <location>
        <begin position="12"/>
        <end position="31"/>
    </location>
</feature>
<accession>A0A378RLA8</accession>
<keyword evidence="1" id="KW-1133">Transmembrane helix</keyword>
<feature type="transmembrane region" description="Helical" evidence="1">
    <location>
        <begin position="96"/>
        <end position="115"/>
    </location>
</feature>
<evidence type="ECO:0000313" key="3">
    <source>
        <dbReference type="Proteomes" id="UP000255024"/>
    </source>
</evidence>
<gene>
    <name evidence="2" type="ORF">NCTC11179_01328</name>
</gene>
<dbReference type="EMBL" id="UGQL01000001">
    <property type="protein sequence ID" value="STZ27792.1"/>
    <property type="molecule type" value="Genomic_DNA"/>
</dbReference>
<name>A0A378RLA8_MYROD</name>
<dbReference type="RefSeq" id="WP_115090662.1">
    <property type="nucleotide sequence ID" value="NZ_CP068107.1"/>
</dbReference>
<keyword evidence="1" id="KW-0812">Transmembrane</keyword>
<dbReference type="AlphaFoldDB" id="A0A378RLA8"/>
<feature type="transmembrane region" description="Helical" evidence="1">
    <location>
        <begin position="67"/>
        <end position="84"/>
    </location>
</feature>
<evidence type="ECO:0008006" key="4">
    <source>
        <dbReference type="Google" id="ProtNLM"/>
    </source>
</evidence>
<organism evidence="2 3">
    <name type="scientific">Myroides odoratus</name>
    <name type="common">Flavobacterium odoratum</name>
    <dbReference type="NCBI Taxonomy" id="256"/>
    <lineage>
        <taxon>Bacteria</taxon>
        <taxon>Pseudomonadati</taxon>
        <taxon>Bacteroidota</taxon>
        <taxon>Flavobacteriia</taxon>
        <taxon>Flavobacteriales</taxon>
        <taxon>Flavobacteriaceae</taxon>
        <taxon>Myroides</taxon>
    </lineage>
</organism>
<proteinExistence type="predicted"/>
<reference evidence="2 3" key="1">
    <citation type="submission" date="2018-06" db="EMBL/GenBank/DDBJ databases">
        <authorList>
            <consortium name="Pathogen Informatics"/>
            <person name="Doyle S."/>
        </authorList>
    </citation>
    <scope>NUCLEOTIDE SEQUENCE [LARGE SCALE GENOMIC DNA]</scope>
    <source>
        <strain evidence="2 3">NCTC11179</strain>
    </source>
</reference>
<keyword evidence="1" id="KW-0472">Membrane</keyword>
<sequence length="211" mass="25086">MNDYYFIVADRITGIITFITFILCFINVYIFKKLNKHDKALSLYIIFCFLFDFLNYILVQFKLPNIGLLPLFNLTEVVLLLYFFIVKGMSKRMSKITVIIALSVNLFDFSGYLFIDNYILNKGRVFNSLLFITIILYVLATKINSLNDLKLFYFMLIYFTISFIQFLLLEFFIFIPDDSIFITWILYAVVGGMFYIKTTHFLWKNMRILNI</sequence>
<protein>
    <recommendedName>
        <fullName evidence="4">YhhN-like protein</fullName>
    </recommendedName>
</protein>
<evidence type="ECO:0000256" key="1">
    <source>
        <dbReference type="SAM" id="Phobius"/>
    </source>
</evidence>
<keyword evidence="3" id="KW-1185">Reference proteome</keyword>
<feature type="transmembrane region" description="Helical" evidence="1">
    <location>
        <begin position="121"/>
        <end position="139"/>
    </location>
</feature>
<evidence type="ECO:0000313" key="2">
    <source>
        <dbReference type="EMBL" id="STZ27792.1"/>
    </source>
</evidence>